<dbReference type="OrthoDB" id="5142997at2759"/>
<feature type="transmembrane region" description="Helical" evidence="7">
    <location>
        <begin position="265"/>
        <end position="287"/>
    </location>
</feature>
<dbReference type="EMBL" id="JAGIXG020000003">
    <property type="protein sequence ID" value="KAI6784824.1"/>
    <property type="molecule type" value="Genomic_DNA"/>
</dbReference>
<keyword evidence="10" id="KW-1185">Reference proteome</keyword>
<reference evidence="9" key="1">
    <citation type="journal article" date="2021" name="J Fungi (Basel)">
        <title>Genomic and Metabolomic Analyses of the Marine Fungus Emericellopsis cladophorae: Insights into Saltwater Adaptability Mechanisms and Its Biosynthetic Potential.</title>
        <authorList>
            <person name="Goncalves M.F.M."/>
            <person name="Hilario S."/>
            <person name="Van de Peer Y."/>
            <person name="Esteves A.C."/>
            <person name="Alves A."/>
        </authorList>
    </citation>
    <scope>NUCLEOTIDE SEQUENCE</scope>
    <source>
        <strain evidence="9">MUM 19.33</strain>
    </source>
</reference>
<evidence type="ECO:0000259" key="8">
    <source>
        <dbReference type="Pfam" id="PF13813"/>
    </source>
</evidence>
<evidence type="ECO:0000256" key="3">
    <source>
        <dbReference type="ARBA" id="ARBA00022679"/>
    </source>
</evidence>
<feature type="transmembrane region" description="Helical" evidence="7">
    <location>
        <begin position="59"/>
        <end position="78"/>
    </location>
</feature>
<evidence type="ECO:0000256" key="4">
    <source>
        <dbReference type="ARBA" id="ARBA00022692"/>
    </source>
</evidence>
<keyword evidence="6 7" id="KW-0472">Membrane</keyword>
<evidence type="ECO:0000256" key="5">
    <source>
        <dbReference type="ARBA" id="ARBA00022989"/>
    </source>
</evidence>
<keyword evidence="4 7" id="KW-0812">Transmembrane</keyword>
<dbReference type="GO" id="GO:0006629">
    <property type="term" value="P:lipid metabolic process"/>
    <property type="evidence" value="ECO:0007669"/>
    <property type="project" value="InterPro"/>
</dbReference>
<protein>
    <recommendedName>
        <fullName evidence="8">Wax synthase domain-containing protein</fullName>
    </recommendedName>
</protein>
<evidence type="ECO:0000256" key="7">
    <source>
        <dbReference type="SAM" id="Phobius"/>
    </source>
</evidence>
<evidence type="ECO:0000313" key="9">
    <source>
        <dbReference type="EMBL" id="KAI6784824.1"/>
    </source>
</evidence>
<proteinExistence type="inferred from homology"/>
<name>A0A9P9Y798_9HYPO</name>
<evidence type="ECO:0000256" key="2">
    <source>
        <dbReference type="ARBA" id="ARBA00007282"/>
    </source>
</evidence>
<feature type="transmembrane region" description="Helical" evidence="7">
    <location>
        <begin position="299"/>
        <end position="316"/>
    </location>
</feature>
<sequence>MAAARALLLYGQAMALMMGSQYIERHQRVVLLVPVWASLGLAFKDIAHIPSFLGLNVQLGMLIIITLLYCPILLASSAKTLDISQPRWDLPVAYRRFNNPRGLPTVSLDQPVAPLRRRLQFVASGVVKVILILASRAVFDHMLAPHLATFTIHDFSPAKEWMVRRLLSGEISASDVFIRTYVALSWIIETYSQLTLCHIALAFVFVVILQIDEPEEWPPLFRSPLEAFTLRRFWGVFWHRLITPSAAAWARSIASRLPLLRSHPILAKLFTAFFVFTTSGLAHVLVGWRLGDKALERDLFFFWANFFAIGIEIALSKLGKGFNRDPSVQLLSRMLGYAWVVGFFVLTVPHVLFPKMYYAIRAQMFVRMFESTEK</sequence>
<evidence type="ECO:0000256" key="6">
    <source>
        <dbReference type="ARBA" id="ARBA00023136"/>
    </source>
</evidence>
<dbReference type="AlphaFoldDB" id="A0A9P9Y798"/>
<comment type="similarity">
    <text evidence="2">Belongs to the wax synthase family.</text>
</comment>
<gene>
    <name evidence="9" type="ORF">J7T54_007917</name>
</gene>
<dbReference type="RefSeq" id="XP_051365680.1">
    <property type="nucleotide sequence ID" value="XM_051502494.1"/>
</dbReference>
<evidence type="ECO:0000256" key="1">
    <source>
        <dbReference type="ARBA" id="ARBA00004141"/>
    </source>
</evidence>
<dbReference type="GO" id="GO:0016020">
    <property type="term" value="C:membrane"/>
    <property type="evidence" value="ECO:0007669"/>
    <property type="project" value="UniProtKB-SubCell"/>
</dbReference>
<dbReference type="Proteomes" id="UP001055219">
    <property type="component" value="Unassembled WGS sequence"/>
</dbReference>
<dbReference type="Pfam" id="PF13813">
    <property type="entry name" value="MBOAT_2"/>
    <property type="match status" value="1"/>
</dbReference>
<dbReference type="PANTHER" id="PTHR31595">
    <property type="entry name" value="LONG-CHAIN-ALCOHOL O-FATTY-ACYLTRANSFERASE 3-RELATED"/>
    <property type="match status" value="1"/>
</dbReference>
<dbReference type="GO" id="GO:0008374">
    <property type="term" value="F:O-acyltransferase activity"/>
    <property type="evidence" value="ECO:0007669"/>
    <property type="project" value="InterPro"/>
</dbReference>
<accession>A0A9P9Y798</accession>
<organism evidence="9 10">
    <name type="scientific">Emericellopsis cladophorae</name>
    <dbReference type="NCBI Taxonomy" id="2686198"/>
    <lineage>
        <taxon>Eukaryota</taxon>
        <taxon>Fungi</taxon>
        <taxon>Dikarya</taxon>
        <taxon>Ascomycota</taxon>
        <taxon>Pezizomycotina</taxon>
        <taxon>Sordariomycetes</taxon>
        <taxon>Hypocreomycetidae</taxon>
        <taxon>Hypocreales</taxon>
        <taxon>Bionectriaceae</taxon>
        <taxon>Emericellopsis</taxon>
    </lineage>
</organism>
<keyword evidence="5 7" id="KW-1133">Transmembrane helix</keyword>
<feature type="transmembrane region" description="Helical" evidence="7">
    <location>
        <begin position="29"/>
        <end position="47"/>
    </location>
</feature>
<feature type="transmembrane region" description="Helical" evidence="7">
    <location>
        <begin position="194"/>
        <end position="211"/>
    </location>
</feature>
<comment type="caution">
    <text evidence="9">The sequence shown here is derived from an EMBL/GenBank/DDBJ whole genome shotgun (WGS) entry which is preliminary data.</text>
</comment>
<feature type="domain" description="Wax synthase" evidence="8">
    <location>
        <begin position="217"/>
        <end position="302"/>
    </location>
</feature>
<evidence type="ECO:0000313" key="10">
    <source>
        <dbReference type="Proteomes" id="UP001055219"/>
    </source>
</evidence>
<keyword evidence="3" id="KW-0808">Transferase</keyword>
<dbReference type="PANTHER" id="PTHR31595:SF67">
    <property type="entry name" value="WAX SYNTHASE DOMAIN-CONTAINING PROTEIN"/>
    <property type="match status" value="1"/>
</dbReference>
<feature type="transmembrane region" description="Helical" evidence="7">
    <location>
        <begin position="336"/>
        <end position="358"/>
    </location>
</feature>
<comment type="subcellular location">
    <subcellularLocation>
        <location evidence="1">Membrane</location>
        <topology evidence="1">Multi-pass membrane protein</topology>
    </subcellularLocation>
</comment>
<dbReference type="GeneID" id="75834390"/>
<reference evidence="9" key="2">
    <citation type="submission" date="2022-07" db="EMBL/GenBank/DDBJ databases">
        <authorList>
            <person name="Goncalves M.F.M."/>
            <person name="Hilario S."/>
            <person name="Van De Peer Y."/>
            <person name="Esteves A.C."/>
            <person name="Alves A."/>
        </authorList>
    </citation>
    <scope>NUCLEOTIDE SEQUENCE</scope>
    <source>
        <strain evidence="9">MUM 19.33</strain>
    </source>
</reference>
<dbReference type="InterPro" id="IPR044851">
    <property type="entry name" value="Wax_synthase"/>
</dbReference>
<dbReference type="InterPro" id="IPR032805">
    <property type="entry name" value="Wax_synthase_dom"/>
</dbReference>